<dbReference type="Proteomes" id="UP000257143">
    <property type="component" value="Unassembled WGS sequence"/>
</dbReference>
<dbReference type="GO" id="GO:0005524">
    <property type="term" value="F:ATP binding"/>
    <property type="evidence" value="ECO:0007669"/>
    <property type="project" value="InterPro"/>
</dbReference>
<evidence type="ECO:0000256" key="1">
    <source>
        <dbReference type="SAM" id="Phobius"/>
    </source>
</evidence>
<feature type="transmembrane region" description="Helical" evidence="1">
    <location>
        <begin position="287"/>
        <end position="306"/>
    </location>
</feature>
<dbReference type="PANTHER" id="PTHR44167">
    <property type="entry name" value="OVARIAN-SPECIFIC SERINE/THREONINE-PROTEIN KINASE LOK-RELATED"/>
    <property type="match status" value="1"/>
</dbReference>
<dbReference type="Pfam" id="PF00069">
    <property type="entry name" value="Pkinase"/>
    <property type="match status" value="1"/>
</dbReference>
<evidence type="ECO:0000259" key="2">
    <source>
        <dbReference type="PROSITE" id="PS50011"/>
    </source>
</evidence>
<dbReference type="SMART" id="SM00220">
    <property type="entry name" value="S_TKc"/>
    <property type="match status" value="1"/>
</dbReference>
<dbReference type="PROSITE" id="PS50011">
    <property type="entry name" value="PROTEIN_KINASE_DOM"/>
    <property type="match status" value="1"/>
</dbReference>
<dbReference type="EMBL" id="PIOC01000033">
    <property type="protein sequence ID" value="RDW15318.1"/>
    <property type="molecule type" value="Genomic_DNA"/>
</dbReference>
<dbReference type="OrthoDB" id="583109at2"/>
<accession>A0A3D8PJC1</accession>
<keyword evidence="1" id="KW-1133">Transmembrane helix</keyword>
<dbReference type="PANTHER" id="PTHR44167:SF24">
    <property type="entry name" value="SERINE_THREONINE-PROTEIN KINASE CHK2"/>
    <property type="match status" value="1"/>
</dbReference>
<proteinExistence type="predicted"/>
<reference evidence="4" key="1">
    <citation type="submission" date="2017-11" db="EMBL/GenBank/DDBJ databases">
        <authorList>
            <person name="Zhu W."/>
        </authorList>
    </citation>
    <scope>NUCLEOTIDE SEQUENCE [LARGE SCALE GENOMIC DNA]</scope>
    <source>
        <strain evidence="4">CAU 1183</strain>
    </source>
</reference>
<evidence type="ECO:0000313" key="3">
    <source>
        <dbReference type="EMBL" id="RDW15318.1"/>
    </source>
</evidence>
<dbReference type="Gene3D" id="1.10.510.10">
    <property type="entry name" value="Transferase(Phosphotransferase) domain 1"/>
    <property type="match status" value="1"/>
</dbReference>
<dbReference type="InterPro" id="IPR011009">
    <property type="entry name" value="Kinase-like_dom_sf"/>
</dbReference>
<keyword evidence="3" id="KW-0418">Kinase</keyword>
<keyword evidence="1" id="KW-0812">Transmembrane</keyword>
<name>A0A3D8PJC1_9BACI</name>
<organism evidence="3 4">
    <name type="scientific">Oceanobacillus arenosus</name>
    <dbReference type="NCBI Taxonomy" id="1229153"/>
    <lineage>
        <taxon>Bacteria</taxon>
        <taxon>Bacillati</taxon>
        <taxon>Bacillota</taxon>
        <taxon>Bacilli</taxon>
        <taxon>Bacillales</taxon>
        <taxon>Bacillaceae</taxon>
        <taxon>Oceanobacillus</taxon>
    </lineage>
</organism>
<keyword evidence="3" id="KW-0723">Serine/threonine-protein kinase</keyword>
<dbReference type="RefSeq" id="WP_115775071.1">
    <property type="nucleotide sequence ID" value="NZ_PIOC01000033.1"/>
</dbReference>
<evidence type="ECO:0000313" key="4">
    <source>
        <dbReference type="Proteomes" id="UP000257143"/>
    </source>
</evidence>
<protein>
    <submittedName>
        <fullName evidence="3">Serine/threonine protein kinase</fullName>
    </submittedName>
</protein>
<dbReference type="GO" id="GO:0004674">
    <property type="term" value="F:protein serine/threonine kinase activity"/>
    <property type="evidence" value="ECO:0007669"/>
    <property type="project" value="UniProtKB-KW"/>
</dbReference>
<gene>
    <name evidence="3" type="ORF">CWR48_20060</name>
</gene>
<dbReference type="SUPFAM" id="SSF56112">
    <property type="entry name" value="Protein kinase-like (PK-like)"/>
    <property type="match status" value="1"/>
</dbReference>
<dbReference type="InterPro" id="IPR000719">
    <property type="entry name" value="Prot_kinase_dom"/>
</dbReference>
<feature type="domain" description="Protein kinase" evidence="2">
    <location>
        <begin position="29"/>
        <end position="290"/>
    </location>
</feature>
<sequence length="310" mass="35431">MKTNRAWKKQDIDLQPGQTISGKWHHKSYIIKGRLGAGAIGTVYLCTVNGKHAALKISDKGTSMTVEVNVLKSLQKVQGNRLGPYLLDVDDWVSPQGNTYSFYVMEYLKGEEMTRFIQKNGSAWVGVFMLQLLDDLERFHQSGWVFGDLKLDNLIVVHSPTKVRFIDVGGTTQIGRAIKEYTEFYDRGYWGMGTRRAEPRYDLFAFVMVFINVFYPKRFDRGAQSERILFKKIDDVKALIPYRQVLKNALVGKYQTSAEMKQEITNVLYSTQQRRSRKKNAKKDTHAPFLMEAGGVTIVAIGYYLVSILI</sequence>
<comment type="caution">
    <text evidence="3">The sequence shown here is derived from an EMBL/GenBank/DDBJ whole genome shotgun (WGS) entry which is preliminary data.</text>
</comment>
<keyword evidence="4" id="KW-1185">Reference proteome</keyword>
<dbReference type="AlphaFoldDB" id="A0A3D8PJC1"/>
<keyword evidence="3" id="KW-0808">Transferase</keyword>
<keyword evidence="1" id="KW-0472">Membrane</keyword>